<dbReference type="Gene3D" id="4.10.220.110">
    <property type="match status" value="1"/>
</dbReference>
<dbReference type="Pfam" id="PF04717">
    <property type="entry name" value="Phage_base_V"/>
    <property type="match status" value="1"/>
</dbReference>
<gene>
    <name evidence="6" type="ORF">KAK11_06625</name>
</gene>
<comment type="caution">
    <text evidence="6">The sequence shown here is derived from an EMBL/GenBank/DDBJ whole genome shotgun (WGS) entry which is preliminary data.</text>
</comment>
<dbReference type="Pfam" id="PF13296">
    <property type="entry name" value="T6SS_Vgr"/>
    <property type="match status" value="1"/>
</dbReference>
<dbReference type="SUPFAM" id="SSF69255">
    <property type="entry name" value="gp5 N-terminal domain-like"/>
    <property type="match status" value="1"/>
</dbReference>
<dbReference type="Pfam" id="PF10106">
    <property type="entry name" value="DUF2345"/>
    <property type="match status" value="1"/>
</dbReference>
<feature type="region of interest" description="Disordered" evidence="2">
    <location>
        <begin position="468"/>
        <end position="491"/>
    </location>
</feature>
<dbReference type="Gene3D" id="2.40.50.230">
    <property type="entry name" value="Gp5 N-terminal domain"/>
    <property type="match status" value="1"/>
</dbReference>
<dbReference type="SUPFAM" id="SSF69279">
    <property type="entry name" value="Phage tail proteins"/>
    <property type="match status" value="2"/>
</dbReference>
<dbReference type="Gene3D" id="2.30.110.50">
    <property type="match status" value="1"/>
</dbReference>
<dbReference type="EMBL" id="JAGQDG010000002">
    <property type="protein sequence ID" value="MBQ0934991.1"/>
    <property type="molecule type" value="Genomic_DNA"/>
</dbReference>
<name>A0ABS5DV18_9BURK</name>
<dbReference type="Pfam" id="PF05954">
    <property type="entry name" value="Phage_GPD"/>
    <property type="match status" value="1"/>
</dbReference>
<accession>A0ABS5DV18</accession>
<dbReference type="NCBIfam" id="TIGR01646">
    <property type="entry name" value="vgr_GE"/>
    <property type="match status" value="1"/>
</dbReference>
<evidence type="ECO:0000313" key="7">
    <source>
        <dbReference type="Proteomes" id="UP000672097"/>
    </source>
</evidence>
<dbReference type="InterPro" id="IPR006531">
    <property type="entry name" value="Gp5/Vgr_OB"/>
</dbReference>
<dbReference type="InterPro" id="IPR006533">
    <property type="entry name" value="T6SS_Vgr_RhsGE"/>
</dbReference>
<evidence type="ECO:0000256" key="2">
    <source>
        <dbReference type="SAM" id="MobiDB-lite"/>
    </source>
</evidence>
<dbReference type="Proteomes" id="UP000672097">
    <property type="component" value="Unassembled WGS sequence"/>
</dbReference>
<dbReference type="NCBIfam" id="TIGR03361">
    <property type="entry name" value="VI_Rhs_Vgr"/>
    <property type="match status" value="1"/>
</dbReference>
<dbReference type="Gene3D" id="3.55.50.10">
    <property type="entry name" value="Baseplate protein-like domains"/>
    <property type="match status" value="1"/>
</dbReference>
<proteinExistence type="inferred from homology"/>
<evidence type="ECO:0000259" key="3">
    <source>
        <dbReference type="Pfam" id="PF04717"/>
    </source>
</evidence>
<protein>
    <submittedName>
        <fullName evidence="6">Type VI secretion system tip protein VgrG</fullName>
    </submittedName>
</protein>
<feature type="domain" description="DUF2345" evidence="4">
    <location>
        <begin position="727"/>
        <end position="871"/>
    </location>
</feature>
<dbReference type="InterPro" id="IPR018769">
    <property type="entry name" value="VgrG2_DUF2345"/>
</dbReference>
<comment type="similarity">
    <text evidence="1">Belongs to the VgrG protein family.</text>
</comment>
<feature type="region of interest" description="Disordered" evidence="2">
    <location>
        <begin position="714"/>
        <end position="737"/>
    </location>
</feature>
<feature type="domain" description="Putative type VI secretion system Rhs element associated Vgr" evidence="5">
    <location>
        <begin position="567"/>
        <end position="678"/>
    </location>
</feature>
<keyword evidence="7" id="KW-1185">Reference proteome</keyword>
<dbReference type="InterPro" id="IPR017847">
    <property type="entry name" value="T6SS_RhsGE_Vgr_subset"/>
</dbReference>
<reference evidence="6 7" key="1">
    <citation type="submission" date="2021-04" db="EMBL/GenBank/DDBJ databases">
        <title>The genome sequence of type strain Ideonella paludis KCTC 32238.</title>
        <authorList>
            <person name="Liu Y."/>
        </authorList>
    </citation>
    <scope>NUCLEOTIDE SEQUENCE [LARGE SCALE GENOMIC DNA]</scope>
    <source>
        <strain evidence="6 7">KCTC 32238</strain>
    </source>
</reference>
<organism evidence="6 7">
    <name type="scientific">Ideonella paludis</name>
    <dbReference type="NCBI Taxonomy" id="1233411"/>
    <lineage>
        <taxon>Bacteria</taxon>
        <taxon>Pseudomonadati</taxon>
        <taxon>Pseudomonadota</taxon>
        <taxon>Betaproteobacteria</taxon>
        <taxon>Burkholderiales</taxon>
        <taxon>Sphaerotilaceae</taxon>
        <taxon>Ideonella</taxon>
    </lineage>
</organism>
<dbReference type="InterPro" id="IPR028244">
    <property type="entry name" value="T6SS_Rhs_Vgr_dom"/>
</dbReference>
<sequence length="1305" mass="140516">MSFSSLIPSFLPGGISSRFDFQALLDQRGRLLQVHTALPTLALIPERMVMREAVSQPFELLIDCLSTSAHFELKHLVGEQVSVGLLQPDGSYKPWHGYVFEAAQLGSDGALARYRLVLKPWLSSLAQRRDAFVFQDLTAREIIEDIFADYPEAQFRFELSEPLRRRSLCTQYRESDLEFVQRLLAEEGLSYHFEHAADGAVLVGASSALHTLVITDRAAPRPDLGTTRFAAQHPTAFIQGQKDAITAFKTQRRLQPNAVALGSWNYRELVGSSATLATALEQGDVPTLEVYDGSGAYRYENAAHAQRATELALGALELQTKTFEGQGSTRHFEAGRQFSLIDHPLYGAGLTEGLSGAIKAVLDAPAAILGGREDNRFTILAVEHHAANNLGSEAAALLGLSTIERGGYRNQFHAAPAAAPVIPRFARKPTAPGAQTALVVGLDGEAITTDRDHRVKVQFPWQRGNKALAGGLAHDGQSPDSQGNAPGNEHSGTWVRVMSPQAGANWGAVFTPRIGTEVLVEFIEGDIDRPVITAALYNGQDRPPFSAGFDSGVNHPGTLSGLHSHSLDQSGFNQWVLDDATAQVRMRLLCSYSAAEVGLGHLIQQAAHTAQRGAWRGSGFEAATRAWASLRSSKGLLISTTARPGSYGSAQSTQMDATEAVAQLKGAQDLAQRLTQAAQTGQAQALTAHAESIPALIKTLDPEQDGKITATINGQEAQKAQGRDLTEPVEAPSTPTILLDTPSSQAWLSDASIASYAGQDLARVAQGDQHETAAHTHATVAGQTLSLYTHAGGITAHAANGPVSLRAHTDELQILADKDVTILSVNGEIHINAQSKIELIGADSGIILDGGDITFVTPGTWAAKGAAQAMMAGASASAASVSLPESAPAETMAAVNEVAALEITTELDEGSANDGTGATLRKAMVYGKTYEFKVKDFESKAPVSPSSIQWKAFGHSPEGTRFDLRLKPSGLSATLTLEELELCGTDITVQAYIQSQGSGASLSVPVHCRFRWFDGQRVKTQAAQRVAEPWRIDQGQSSLCGMAALFYLMAQNKPGPYQKLATELHRKGQLKLGDYMVKPHFAAEDTMYELKPTEQRFTELKMSEVDWIVLAVSRSSESLLAFDGLGTGGTDQFKSVNWPGLMAELTQAIGGFEQVESVDTSMLGVVVKKSVFGQIYDAFSDSDIASLLEIDKLYQSGKKVMLMIDANMLNGGTKYSIGDISRSHWIVYEGNLKMFDRDGKFTTVSSETVTVSFSAYSYGTNPNTSEKYLDNTDSKYLSESMNNFRKNGISAKSWKSTYYGYIAAI</sequence>
<feature type="domain" description="Gp5/Type VI secretion system Vgr protein OB-fold" evidence="3">
    <location>
        <begin position="489"/>
        <end position="537"/>
    </location>
</feature>
<dbReference type="InterPro" id="IPR037026">
    <property type="entry name" value="Vgr_OB-fold_dom_sf"/>
</dbReference>
<dbReference type="RefSeq" id="WP_210807469.1">
    <property type="nucleotide sequence ID" value="NZ_JAGQDG010000002.1"/>
</dbReference>
<evidence type="ECO:0000259" key="4">
    <source>
        <dbReference type="Pfam" id="PF10106"/>
    </source>
</evidence>
<evidence type="ECO:0000259" key="5">
    <source>
        <dbReference type="Pfam" id="PF13296"/>
    </source>
</evidence>
<evidence type="ECO:0000313" key="6">
    <source>
        <dbReference type="EMBL" id="MBQ0934991.1"/>
    </source>
</evidence>
<evidence type="ECO:0000256" key="1">
    <source>
        <dbReference type="ARBA" id="ARBA00005558"/>
    </source>
</evidence>